<name>A0ABW4S147_9RHOB</name>
<dbReference type="InterPro" id="IPR015421">
    <property type="entry name" value="PyrdxlP-dep_Trfase_major"/>
</dbReference>
<proteinExistence type="predicted"/>
<accession>A0ABW4S147</accession>
<dbReference type="Gene3D" id="3.40.640.10">
    <property type="entry name" value="Type I PLP-dependent aspartate aminotransferase-like (Major domain)"/>
    <property type="match status" value="1"/>
</dbReference>
<organism evidence="4 5">
    <name type="scientific">Halodurantibacterium flavum</name>
    <dbReference type="NCBI Taxonomy" id="1382802"/>
    <lineage>
        <taxon>Bacteria</taxon>
        <taxon>Pseudomonadati</taxon>
        <taxon>Pseudomonadota</taxon>
        <taxon>Alphaproteobacteria</taxon>
        <taxon>Rhodobacterales</taxon>
        <taxon>Paracoccaceae</taxon>
        <taxon>Halodurantibacterium</taxon>
    </lineage>
</organism>
<comment type="caution">
    <text evidence="4">The sequence shown here is derived from an EMBL/GenBank/DDBJ whole genome shotgun (WGS) entry which is preliminary data.</text>
</comment>
<keyword evidence="1" id="KW-0663">Pyridoxal phosphate</keyword>
<dbReference type="SUPFAM" id="SSF53383">
    <property type="entry name" value="PLP-dependent transferases"/>
    <property type="match status" value="1"/>
</dbReference>
<sequence>MFSRRSLLQFMVALPAALAAKTTSLAQESVPSSLNDWQAVRDVFDLSHERVHMSAMLLSSHPRPVREAIERYRQALDEDTVAYLEANMGERTEASRRAAADYLGVHPSHVALTDSTTMGVGLAYNGLRIRSDQELLTTDEDYFVTHESLRLKSLATGAGVRSIALLERAADARAESAESIVSKVLDAITPQTRLVALTWVHSSTGLRIPIRPIADGLAEINADREPDDHVLLGVDGVHGFGVENVSFADLGCDMLMAGCHKWLFGPRGTGIAVFSSKALDALRPTVPSFTDDPAFSAWVQDRNAPAGGNNGARMTPGGFKAFEHRWAMKEAFELHADIGKARVEERTHSLASQLKEGLANIDRVTVRTPMDPDLSAGIVSFDIDGWSAGEAVSALRDRGIVASVAPYAVPHIRLTPSIRNLEGEIEQAVDAVRALA</sequence>
<dbReference type="PANTHER" id="PTHR43586">
    <property type="entry name" value="CYSTEINE DESULFURASE"/>
    <property type="match status" value="1"/>
</dbReference>
<keyword evidence="5" id="KW-1185">Reference proteome</keyword>
<evidence type="ECO:0000256" key="2">
    <source>
        <dbReference type="SAM" id="SignalP"/>
    </source>
</evidence>
<evidence type="ECO:0000313" key="5">
    <source>
        <dbReference type="Proteomes" id="UP001597353"/>
    </source>
</evidence>
<feature type="signal peptide" evidence="2">
    <location>
        <begin position="1"/>
        <end position="26"/>
    </location>
</feature>
<evidence type="ECO:0000313" key="4">
    <source>
        <dbReference type="EMBL" id="MFD1911038.1"/>
    </source>
</evidence>
<dbReference type="PANTHER" id="PTHR43586:SF8">
    <property type="entry name" value="CYSTEINE DESULFURASE 1, CHLOROPLASTIC"/>
    <property type="match status" value="1"/>
</dbReference>
<protein>
    <submittedName>
        <fullName evidence="4">Aminotransferase class V-fold PLP-dependent enzyme</fullName>
    </submittedName>
</protein>
<evidence type="ECO:0000256" key="1">
    <source>
        <dbReference type="ARBA" id="ARBA00022898"/>
    </source>
</evidence>
<dbReference type="InterPro" id="IPR015422">
    <property type="entry name" value="PyrdxlP-dep_Trfase_small"/>
</dbReference>
<keyword evidence="4" id="KW-0808">Transferase</keyword>
<keyword evidence="4" id="KW-0032">Aminotransferase</keyword>
<feature type="domain" description="Aminotransferase class V" evidence="3">
    <location>
        <begin position="62"/>
        <end position="402"/>
    </location>
</feature>
<dbReference type="InterPro" id="IPR015424">
    <property type="entry name" value="PyrdxlP-dep_Trfase"/>
</dbReference>
<evidence type="ECO:0000259" key="3">
    <source>
        <dbReference type="Pfam" id="PF00266"/>
    </source>
</evidence>
<dbReference type="InterPro" id="IPR000192">
    <property type="entry name" value="Aminotrans_V_dom"/>
</dbReference>
<dbReference type="EMBL" id="JBHUGH010000002">
    <property type="protein sequence ID" value="MFD1911038.1"/>
    <property type="molecule type" value="Genomic_DNA"/>
</dbReference>
<reference evidence="5" key="1">
    <citation type="journal article" date="2019" name="Int. J. Syst. Evol. Microbiol.">
        <title>The Global Catalogue of Microorganisms (GCM) 10K type strain sequencing project: providing services to taxonomists for standard genome sequencing and annotation.</title>
        <authorList>
            <consortium name="The Broad Institute Genomics Platform"/>
            <consortium name="The Broad Institute Genome Sequencing Center for Infectious Disease"/>
            <person name="Wu L."/>
            <person name="Ma J."/>
        </authorList>
    </citation>
    <scope>NUCLEOTIDE SEQUENCE [LARGE SCALE GENOMIC DNA]</scope>
    <source>
        <strain evidence="5">CGMCC 4.7242</strain>
    </source>
</reference>
<dbReference type="Proteomes" id="UP001597353">
    <property type="component" value="Unassembled WGS sequence"/>
</dbReference>
<feature type="chain" id="PRO_5047266269" evidence="2">
    <location>
        <begin position="27"/>
        <end position="436"/>
    </location>
</feature>
<dbReference type="Gene3D" id="3.90.1150.10">
    <property type="entry name" value="Aspartate Aminotransferase, domain 1"/>
    <property type="match status" value="1"/>
</dbReference>
<dbReference type="RefSeq" id="WP_390259133.1">
    <property type="nucleotide sequence ID" value="NZ_JBHUGH010000002.1"/>
</dbReference>
<dbReference type="Pfam" id="PF00266">
    <property type="entry name" value="Aminotran_5"/>
    <property type="match status" value="1"/>
</dbReference>
<gene>
    <name evidence="4" type="ORF">ACFSGJ_02275</name>
</gene>
<dbReference type="GO" id="GO:0008483">
    <property type="term" value="F:transaminase activity"/>
    <property type="evidence" value="ECO:0007669"/>
    <property type="project" value="UniProtKB-KW"/>
</dbReference>
<keyword evidence="2" id="KW-0732">Signal</keyword>